<dbReference type="AlphaFoldDB" id="A0A1E7JWW5"/>
<accession>A0A1E7JWW5</accession>
<keyword evidence="2" id="KW-0378">Hydrolase</keyword>
<dbReference type="InterPro" id="IPR000073">
    <property type="entry name" value="AB_hydrolase_1"/>
</dbReference>
<evidence type="ECO:0000313" key="3">
    <source>
        <dbReference type="Proteomes" id="UP000176101"/>
    </source>
</evidence>
<gene>
    <name evidence="2" type="ORF">AN216_22565</name>
</gene>
<reference evidence="2 3" key="1">
    <citation type="journal article" date="2016" name="Front. Microbiol.">
        <title>Comparative Genomics Analysis of Streptomyces Species Reveals Their Adaptation to the Marine Environment and Their Diversity at the Genomic Level.</title>
        <authorList>
            <person name="Tian X."/>
            <person name="Zhang Z."/>
            <person name="Yang T."/>
            <person name="Chen M."/>
            <person name="Li J."/>
            <person name="Chen F."/>
            <person name="Yang J."/>
            <person name="Li W."/>
            <person name="Zhang B."/>
            <person name="Zhang Z."/>
            <person name="Wu J."/>
            <person name="Zhang C."/>
            <person name="Long L."/>
            <person name="Xiao J."/>
        </authorList>
    </citation>
    <scope>NUCLEOTIDE SEQUENCE [LARGE SCALE GENOMIC DNA]</scope>
    <source>
        <strain evidence="2 3">SCSIO 02100</strain>
    </source>
</reference>
<dbReference type="OrthoDB" id="63519at2"/>
<evidence type="ECO:0000313" key="2">
    <source>
        <dbReference type="EMBL" id="OEU96123.1"/>
    </source>
</evidence>
<feature type="domain" description="AB hydrolase-1" evidence="1">
    <location>
        <begin position="43"/>
        <end position="272"/>
    </location>
</feature>
<protein>
    <submittedName>
        <fullName evidence="2">Alpha/beta hydrolase</fullName>
    </submittedName>
</protein>
<dbReference type="PANTHER" id="PTHR43194">
    <property type="entry name" value="HYDROLASE ALPHA/BETA FOLD FAMILY"/>
    <property type="match status" value="1"/>
</dbReference>
<dbReference type="Proteomes" id="UP000176101">
    <property type="component" value="Unassembled WGS sequence"/>
</dbReference>
<dbReference type="RefSeq" id="WP_070198521.1">
    <property type="nucleotide sequence ID" value="NZ_LJGU01000148.1"/>
</dbReference>
<dbReference type="InterPro" id="IPR029058">
    <property type="entry name" value="AB_hydrolase_fold"/>
</dbReference>
<proteinExistence type="predicted"/>
<dbReference type="SUPFAM" id="SSF53474">
    <property type="entry name" value="alpha/beta-Hydrolases"/>
    <property type="match status" value="1"/>
</dbReference>
<comment type="caution">
    <text evidence="2">The sequence shown here is derived from an EMBL/GenBank/DDBJ whole genome shotgun (WGS) entry which is preliminary data.</text>
</comment>
<dbReference type="InterPro" id="IPR000639">
    <property type="entry name" value="Epox_hydrolase-like"/>
</dbReference>
<sequence length="291" mass="31670">MTVHEDHPTLPEQSFRTLRGRRWSFLDFGRPAPYPPADERPVILALHGHFGRGRIFAPLAAALADRYRVIAPDQRAHGLSQSGGELTPGAYVADAAAFLRALELPPVAVLGHSMGGAIGYLLAERHPELVAALVVADMTVRNHAPEVQPVLDVSGWPRRTATREELRADIEARGIPDASYFLHSAHRFEDGWGLLFDPDDMMASQDALTGDFSASWCASGQPALLLRGGGSFILTPETAGWMTRERPNTELVELPGCGHWLHDDAPDAFAEAVGSYLDRVLDGPGSDRFEP</sequence>
<dbReference type="GO" id="GO:0016787">
    <property type="term" value="F:hydrolase activity"/>
    <property type="evidence" value="ECO:0007669"/>
    <property type="project" value="UniProtKB-KW"/>
</dbReference>
<evidence type="ECO:0000259" key="1">
    <source>
        <dbReference type="Pfam" id="PF12697"/>
    </source>
</evidence>
<dbReference type="PATRIC" id="fig|1075402.3.peg.720"/>
<dbReference type="EMBL" id="LJGU01000148">
    <property type="protein sequence ID" value="OEU96123.1"/>
    <property type="molecule type" value="Genomic_DNA"/>
</dbReference>
<dbReference type="STRING" id="1075402.AN216_22565"/>
<dbReference type="Pfam" id="PF12697">
    <property type="entry name" value="Abhydrolase_6"/>
    <property type="match status" value="1"/>
</dbReference>
<name>A0A1E7JWW5_9ACTN</name>
<dbReference type="Gene3D" id="3.40.50.1820">
    <property type="entry name" value="alpha/beta hydrolase"/>
    <property type="match status" value="1"/>
</dbReference>
<organism evidence="2 3">
    <name type="scientific">Streptomyces oceani</name>
    <dbReference type="NCBI Taxonomy" id="1075402"/>
    <lineage>
        <taxon>Bacteria</taxon>
        <taxon>Bacillati</taxon>
        <taxon>Actinomycetota</taxon>
        <taxon>Actinomycetes</taxon>
        <taxon>Kitasatosporales</taxon>
        <taxon>Streptomycetaceae</taxon>
        <taxon>Streptomyces</taxon>
    </lineage>
</organism>
<dbReference type="PANTHER" id="PTHR43194:SF2">
    <property type="entry name" value="PEROXISOMAL MEMBRANE PROTEIN LPX1"/>
    <property type="match status" value="1"/>
</dbReference>
<dbReference type="InterPro" id="IPR050228">
    <property type="entry name" value="Carboxylesterase_BioH"/>
</dbReference>
<keyword evidence="3" id="KW-1185">Reference proteome</keyword>
<dbReference type="PRINTS" id="PR00412">
    <property type="entry name" value="EPOXHYDRLASE"/>
</dbReference>
<dbReference type="PRINTS" id="PR00111">
    <property type="entry name" value="ABHYDROLASE"/>
</dbReference>